<dbReference type="Pfam" id="PF01966">
    <property type="entry name" value="HD"/>
    <property type="match status" value="1"/>
</dbReference>
<protein>
    <submittedName>
        <fullName evidence="2">Putative nucleotidyltransferase with HDIG domain</fullName>
    </submittedName>
</protein>
<evidence type="ECO:0000313" key="3">
    <source>
        <dbReference type="Proteomes" id="UP000245845"/>
    </source>
</evidence>
<keyword evidence="3" id="KW-1185">Reference proteome</keyword>
<organism evidence="2 3">
    <name type="scientific">Faecalicatena orotica</name>
    <dbReference type="NCBI Taxonomy" id="1544"/>
    <lineage>
        <taxon>Bacteria</taxon>
        <taxon>Bacillati</taxon>
        <taxon>Bacillota</taxon>
        <taxon>Clostridia</taxon>
        <taxon>Lachnospirales</taxon>
        <taxon>Lachnospiraceae</taxon>
        <taxon>Faecalicatena</taxon>
    </lineage>
</organism>
<dbReference type="NCBIfam" id="TIGR00277">
    <property type="entry name" value="HDIG"/>
    <property type="match status" value="1"/>
</dbReference>
<comment type="caution">
    <text evidence="2">The sequence shown here is derived from an EMBL/GenBank/DDBJ whole genome shotgun (WGS) entry which is preliminary data.</text>
</comment>
<dbReference type="RefSeq" id="WP_109731710.1">
    <property type="nucleotide sequence ID" value="NZ_BAAACK010000003.1"/>
</dbReference>
<dbReference type="Proteomes" id="UP000245845">
    <property type="component" value="Unassembled WGS sequence"/>
</dbReference>
<evidence type="ECO:0000259" key="1">
    <source>
        <dbReference type="Pfam" id="PF01966"/>
    </source>
</evidence>
<reference evidence="2 3" key="1">
    <citation type="submission" date="2018-05" db="EMBL/GenBank/DDBJ databases">
        <title>The Hungate 1000. A catalogue of reference genomes from the rumen microbiome.</title>
        <authorList>
            <person name="Kelly W."/>
        </authorList>
    </citation>
    <scope>NUCLEOTIDE SEQUENCE [LARGE SCALE GENOMIC DNA]</scope>
    <source>
        <strain evidence="2 3">NLAE-zl-C242</strain>
    </source>
</reference>
<keyword evidence="2" id="KW-0808">Transferase</keyword>
<dbReference type="CDD" id="cd00077">
    <property type="entry name" value="HDc"/>
    <property type="match status" value="1"/>
</dbReference>
<name>A0A2Y9C5H8_9FIRM</name>
<dbReference type="SUPFAM" id="SSF109604">
    <property type="entry name" value="HD-domain/PDEase-like"/>
    <property type="match status" value="1"/>
</dbReference>
<dbReference type="InterPro" id="IPR006675">
    <property type="entry name" value="HDIG_dom"/>
</dbReference>
<dbReference type="EMBL" id="QGDL01000008">
    <property type="protein sequence ID" value="PWJ28523.1"/>
    <property type="molecule type" value="Genomic_DNA"/>
</dbReference>
<dbReference type="InterPro" id="IPR003607">
    <property type="entry name" value="HD/PDEase_dom"/>
</dbReference>
<gene>
    <name evidence="2" type="ORF">A8806_10838</name>
</gene>
<feature type="domain" description="HD" evidence="1">
    <location>
        <begin position="76"/>
        <end position="163"/>
    </location>
</feature>
<evidence type="ECO:0000313" key="2">
    <source>
        <dbReference type="EMBL" id="PWJ28523.1"/>
    </source>
</evidence>
<dbReference type="Gene3D" id="1.10.3210.10">
    <property type="entry name" value="Hypothetical protein af1432"/>
    <property type="match status" value="1"/>
</dbReference>
<sequence>MSSKYEVNQEIKAGVMASMPIIGEINDVKLRDKVLDAWALTLEENEFKRMEEIPGLPVLGEYCSQPKHITAVTKMVLGMVECMNEALEEPLKLDRDLLLACAICHDLGNPYEYNIRKRKRWEEHPSKEGYPCLRHTFYGAHIALTVGLPEAVAHACACHSPEGQFVERSLGTTILYHVDDAFWKILRSAYEIS</sequence>
<proteinExistence type="predicted"/>
<dbReference type="AlphaFoldDB" id="A0A2Y9C5H8"/>
<dbReference type="OrthoDB" id="9778453at2"/>
<accession>A0A2Y9C5H8</accession>
<dbReference type="InterPro" id="IPR006674">
    <property type="entry name" value="HD_domain"/>
</dbReference>
<dbReference type="GO" id="GO:0016740">
    <property type="term" value="F:transferase activity"/>
    <property type="evidence" value="ECO:0007669"/>
    <property type="project" value="UniProtKB-KW"/>
</dbReference>